<organism evidence="4 5">
    <name type="scientific">Candidatus Gottesmanbacteria bacterium GW2011_GWB1_44_11c</name>
    <dbReference type="NCBI Taxonomy" id="1618447"/>
    <lineage>
        <taxon>Bacteria</taxon>
        <taxon>Candidatus Gottesmaniibacteriota</taxon>
    </lineage>
</organism>
<dbReference type="PIRSF" id="PIRSF003097">
    <property type="entry name" value="FtsX"/>
    <property type="match status" value="1"/>
</dbReference>
<sequence>MKPLTTSWTHIRRSPYQALAAVLTMFLTFLVSGVFGLTVATSFLVLHYFESKPQATVFFNDTAQTPQIESLKATLEATGKIANITYVSKDDALAIYKEQNKSDPLLLEMVNADILPASLEVSATDPRHLKELEPIMKGAPGVEEVIYQKDVVDTLVSWTNAVRLVGSVLVVLLSIDAILIVMTIIGMKVAMKKDEVEILKLIGASKWYIQLPFLLEGGMYGVVGSFMAWLVMFILILWFRSSILSFLGIIPIIGAVLGNLLSAAFFGCTIGFLFILSALGFLLGGIGSLIALKKYIAF</sequence>
<feature type="domain" description="FtsX extracellular" evidence="3">
    <location>
        <begin position="54"/>
        <end position="145"/>
    </location>
</feature>
<feature type="transmembrane region" description="Helical" evidence="2">
    <location>
        <begin position="246"/>
        <end position="266"/>
    </location>
</feature>
<dbReference type="Pfam" id="PF18075">
    <property type="entry name" value="FtsX_ECD"/>
    <property type="match status" value="1"/>
</dbReference>
<keyword evidence="1" id="KW-0131">Cell cycle</keyword>
<keyword evidence="1" id="KW-1003">Cell membrane</keyword>
<evidence type="ECO:0000256" key="1">
    <source>
        <dbReference type="PIRNR" id="PIRNR003097"/>
    </source>
</evidence>
<feature type="transmembrane region" description="Helical" evidence="2">
    <location>
        <begin position="272"/>
        <end position="292"/>
    </location>
</feature>
<keyword evidence="2" id="KW-1133">Transmembrane helix</keyword>
<dbReference type="InterPro" id="IPR004513">
    <property type="entry name" value="FtsX"/>
</dbReference>
<dbReference type="EMBL" id="LCHM01000034">
    <property type="protein sequence ID" value="KKT36665.1"/>
    <property type="molecule type" value="Genomic_DNA"/>
</dbReference>
<dbReference type="Proteomes" id="UP000034617">
    <property type="component" value="Unassembled WGS sequence"/>
</dbReference>
<proteinExistence type="inferred from homology"/>
<keyword evidence="1 2" id="KW-0472">Membrane</keyword>
<evidence type="ECO:0000256" key="2">
    <source>
        <dbReference type="SAM" id="Phobius"/>
    </source>
</evidence>
<name>A0A0G1GQ61_9BACT</name>
<evidence type="ECO:0000313" key="4">
    <source>
        <dbReference type="EMBL" id="KKT36665.1"/>
    </source>
</evidence>
<gene>
    <name evidence="4" type="ORF">UW22_C0034G0008</name>
</gene>
<evidence type="ECO:0000313" key="5">
    <source>
        <dbReference type="Proteomes" id="UP000034617"/>
    </source>
</evidence>
<dbReference type="PANTHER" id="PTHR47755:SF1">
    <property type="entry name" value="CELL DIVISION PROTEIN FTSX"/>
    <property type="match status" value="1"/>
</dbReference>
<evidence type="ECO:0000259" key="3">
    <source>
        <dbReference type="Pfam" id="PF18075"/>
    </source>
</evidence>
<feature type="transmembrane region" description="Helical" evidence="2">
    <location>
        <begin position="21"/>
        <end position="49"/>
    </location>
</feature>
<keyword evidence="2" id="KW-0812">Transmembrane</keyword>
<dbReference type="InterPro" id="IPR040690">
    <property type="entry name" value="FtsX_ECD"/>
</dbReference>
<feature type="transmembrane region" description="Helical" evidence="2">
    <location>
        <begin position="221"/>
        <end position="239"/>
    </location>
</feature>
<dbReference type="GO" id="GO:0016020">
    <property type="term" value="C:membrane"/>
    <property type="evidence" value="ECO:0007669"/>
    <property type="project" value="InterPro"/>
</dbReference>
<comment type="similarity">
    <text evidence="1">Belongs to the ABC-4 integral membrane protein family. FtsX subfamily.</text>
</comment>
<dbReference type="PANTHER" id="PTHR47755">
    <property type="entry name" value="CELL DIVISION PROTEIN FTSX"/>
    <property type="match status" value="1"/>
</dbReference>
<comment type="caution">
    <text evidence="4">The sequence shown here is derived from an EMBL/GenBank/DDBJ whole genome shotgun (WGS) entry which is preliminary data.</text>
</comment>
<reference evidence="4 5" key="1">
    <citation type="journal article" date="2015" name="Nature">
        <title>rRNA introns, odd ribosomes, and small enigmatic genomes across a large radiation of phyla.</title>
        <authorList>
            <person name="Brown C.T."/>
            <person name="Hug L.A."/>
            <person name="Thomas B.C."/>
            <person name="Sharon I."/>
            <person name="Castelle C.J."/>
            <person name="Singh A."/>
            <person name="Wilkins M.J."/>
            <person name="Williams K.H."/>
            <person name="Banfield J.F."/>
        </authorList>
    </citation>
    <scope>NUCLEOTIDE SEQUENCE [LARGE SCALE GENOMIC DNA]</scope>
</reference>
<dbReference type="Gene3D" id="3.30.70.3040">
    <property type="match status" value="1"/>
</dbReference>
<accession>A0A0G1GQ61</accession>
<keyword evidence="1 4" id="KW-0132">Cell division</keyword>
<feature type="transmembrane region" description="Helical" evidence="2">
    <location>
        <begin position="164"/>
        <end position="186"/>
    </location>
</feature>
<protein>
    <recommendedName>
        <fullName evidence="1">Cell division protein FtsX</fullName>
    </recommendedName>
</protein>
<dbReference type="AlphaFoldDB" id="A0A0G1GQ61"/>
<dbReference type="GO" id="GO:0051301">
    <property type="term" value="P:cell division"/>
    <property type="evidence" value="ECO:0007669"/>
    <property type="project" value="UniProtKB-KW"/>
</dbReference>